<feature type="signal peptide" evidence="1">
    <location>
        <begin position="1"/>
        <end position="20"/>
    </location>
</feature>
<keyword evidence="4" id="KW-1185">Reference proteome</keyword>
<dbReference type="InterPro" id="IPR027479">
    <property type="entry name" value="S-Me-THD_N_sf"/>
</dbReference>
<dbReference type="EMBL" id="GG697373">
    <property type="protein sequence ID" value="EFQ33715.1"/>
    <property type="molecule type" value="Genomic_DNA"/>
</dbReference>
<accession>E3QS88</accession>
<dbReference type="AlphaFoldDB" id="E3QS88"/>
<dbReference type="STRING" id="645133.E3QS88"/>
<reference evidence="4" key="1">
    <citation type="journal article" date="2012" name="Nat. Genet.">
        <title>Lifestyle transitions in plant pathogenic Colletotrichum fungi deciphered by genome and transcriptome analyses.</title>
        <authorList>
            <person name="O'Connell R.J."/>
            <person name="Thon M.R."/>
            <person name="Hacquard S."/>
            <person name="Amyotte S.G."/>
            <person name="Kleemann J."/>
            <person name="Torres M.F."/>
            <person name="Damm U."/>
            <person name="Buiate E.A."/>
            <person name="Epstein L."/>
            <person name="Alkan N."/>
            <person name="Altmueller J."/>
            <person name="Alvarado-Balderrama L."/>
            <person name="Bauser C.A."/>
            <person name="Becker C."/>
            <person name="Birren B.W."/>
            <person name="Chen Z."/>
            <person name="Choi J."/>
            <person name="Crouch J.A."/>
            <person name="Duvick J.P."/>
            <person name="Farman M.A."/>
            <person name="Gan P."/>
            <person name="Heiman D."/>
            <person name="Henrissat B."/>
            <person name="Howard R.J."/>
            <person name="Kabbage M."/>
            <person name="Koch C."/>
            <person name="Kracher B."/>
            <person name="Kubo Y."/>
            <person name="Law A.D."/>
            <person name="Lebrun M.-H."/>
            <person name="Lee Y.-H."/>
            <person name="Miyara I."/>
            <person name="Moore N."/>
            <person name="Neumann U."/>
            <person name="Nordstroem K."/>
            <person name="Panaccione D.G."/>
            <person name="Panstruga R."/>
            <person name="Place M."/>
            <person name="Proctor R.H."/>
            <person name="Prusky D."/>
            <person name="Rech G."/>
            <person name="Reinhardt R."/>
            <person name="Rollins J.A."/>
            <person name="Rounsley S."/>
            <person name="Schardl C.L."/>
            <person name="Schwartz D.C."/>
            <person name="Shenoy N."/>
            <person name="Shirasu K."/>
            <person name="Sikhakolli U.R."/>
            <person name="Stueber K."/>
            <person name="Sukno S.A."/>
            <person name="Sweigard J.A."/>
            <person name="Takano Y."/>
            <person name="Takahara H."/>
            <person name="Trail F."/>
            <person name="van der Does H.C."/>
            <person name="Voll L.M."/>
            <person name="Will I."/>
            <person name="Young S."/>
            <person name="Zeng Q."/>
            <person name="Zhang J."/>
            <person name="Zhou S."/>
            <person name="Dickman M.B."/>
            <person name="Schulze-Lefert P."/>
            <person name="Ver Loren van Themaat E."/>
            <person name="Ma L.-J."/>
            <person name="Vaillancourt L.J."/>
        </authorList>
    </citation>
    <scope>NUCLEOTIDE SEQUENCE [LARGE SCALE GENOMIC DNA]</scope>
    <source>
        <strain evidence="4">M1.001 / M2 / FGSC 10212</strain>
    </source>
</reference>
<evidence type="ECO:0000313" key="3">
    <source>
        <dbReference type="EMBL" id="EFQ33715.1"/>
    </source>
</evidence>
<dbReference type="VEuPathDB" id="FungiDB:GLRG_08859"/>
<dbReference type="Proteomes" id="UP000008782">
    <property type="component" value="Unassembled WGS sequence"/>
</dbReference>
<evidence type="ECO:0000259" key="2">
    <source>
        <dbReference type="Pfam" id="PF06032"/>
    </source>
</evidence>
<feature type="chain" id="PRO_5003180746" description="S-Me-THD N-terminal domain-containing protein" evidence="1">
    <location>
        <begin position="21"/>
        <end position="68"/>
    </location>
</feature>
<evidence type="ECO:0000313" key="4">
    <source>
        <dbReference type="Proteomes" id="UP000008782"/>
    </source>
</evidence>
<keyword evidence="1" id="KW-0732">Signal</keyword>
<evidence type="ECO:0000256" key="1">
    <source>
        <dbReference type="SAM" id="SignalP"/>
    </source>
</evidence>
<name>E3QS88_COLGM</name>
<sequence>MVSALLFLQSFGLVANQTQGSPTVYLEQVPGINEVTDAIKAVLKTTNILSFDAVIPNEIGGMNSFEAL</sequence>
<dbReference type="RefSeq" id="XP_008097735.1">
    <property type="nucleotide sequence ID" value="XM_008099544.1"/>
</dbReference>
<protein>
    <recommendedName>
        <fullName evidence="2">S-Me-THD N-terminal domain-containing protein</fullName>
    </recommendedName>
</protein>
<organism evidence="4">
    <name type="scientific">Colletotrichum graminicola (strain M1.001 / M2 / FGSC 10212)</name>
    <name type="common">Maize anthracnose fungus</name>
    <name type="synonym">Glomerella graminicola</name>
    <dbReference type="NCBI Taxonomy" id="645133"/>
    <lineage>
        <taxon>Eukaryota</taxon>
        <taxon>Fungi</taxon>
        <taxon>Dikarya</taxon>
        <taxon>Ascomycota</taxon>
        <taxon>Pezizomycotina</taxon>
        <taxon>Sordariomycetes</taxon>
        <taxon>Hypocreomycetidae</taxon>
        <taxon>Glomerellales</taxon>
        <taxon>Glomerellaceae</taxon>
        <taxon>Colletotrichum</taxon>
        <taxon>Colletotrichum graminicola species complex</taxon>
    </lineage>
</organism>
<dbReference type="OrthoDB" id="5404895at2759"/>
<dbReference type="HOGENOM" id="CLU_2793851_0_0_1"/>
<dbReference type="SUPFAM" id="SSF160991">
    <property type="entry name" value="CV3147-like"/>
    <property type="match status" value="1"/>
</dbReference>
<dbReference type="Pfam" id="PF06032">
    <property type="entry name" value="S-Me-THD_N"/>
    <property type="match status" value="1"/>
</dbReference>
<dbReference type="InterPro" id="IPR010318">
    <property type="entry name" value="S-Me-THD_N"/>
</dbReference>
<dbReference type="GeneID" id="24414224"/>
<feature type="domain" description="S-Me-THD N-terminal" evidence="2">
    <location>
        <begin position="17"/>
        <end position="68"/>
    </location>
</feature>
<gene>
    <name evidence="3" type="ORF">GLRG_08859</name>
</gene>
<proteinExistence type="predicted"/>
<dbReference type="Gene3D" id="3.40.1610.10">
    <property type="entry name" value="CV3147-like domain"/>
    <property type="match status" value="1"/>
</dbReference>